<feature type="transmembrane region" description="Helical" evidence="7">
    <location>
        <begin position="256"/>
        <end position="278"/>
    </location>
</feature>
<feature type="transmembrane region" description="Helical" evidence="7">
    <location>
        <begin position="172"/>
        <end position="190"/>
    </location>
</feature>
<evidence type="ECO:0000256" key="4">
    <source>
        <dbReference type="ARBA" id="ARBA00022692"/>
    </source>
</evidence>
<feature type="transmembrane region" description="Helical" evidence="7">
    <location>
        <begin position="77"/>
        <end position="100"/>
    </location>
</feature>
<keyword evidence="9" id="KW-1185">Reference proteome</keyword>
<organism evidence="8 9">
    <name type="scientific">Kutzneria chonburiensis</name>
    <dbReference type="NCBI Taxonomy" id="1483604"/>
    <lineage>
        <taxon>Bacteria</taxon>
        <taxon>Bacillati</taxon>
        <taxon>Actinomycetota</taxon>
        <taxon>Actinomycetes</taxon>
        <taxon>Pseudonocardiales</taxon>
        <taxon>Pseudonocardiaceae</taxon>
        <taxon>Kutzneria</taxon>
    </lineage>
</organism>
<feature type="transmembrane region" description="Helical" evidence="7">
    <location>
        <begin position="12"/>
        <end position="38"/>
    </location>
</feature>
<dbReference type="EMBL" id="JBHLUD010000001">
    <property type="protein sequence ID" value="MFC0541161.1"/>
    <property type="molecule type" value="Genomic_DNA"/>
</dbReference>
<evidence type="ECO:0000256" key="2">
    <source>
        <dbReference type="ARBA" id="ARBA00022448"/>
    </source>
</evidence>
<dbReference type="InterPro" id="IPR011701">
    <property type="entry name" value="MFS"/>
</dbReference>
<feature type="transmembrane region" description="Helical" evidence="7">
    <location>
        <begin position="400"/>
        <end position="421"/>
    </location>
</feature>
<evidence type="ECO:0000313" key="8">
    <source>
        <dbReference type="EMBL" id="MFC0541161.1"/>
    </source>
</evidence>
<dbReference type="InterPro" id="IPR036259">
    <property type="entry name" value="MFS_trans_sf"/>
</dbReference>
<dbReference type="Pfam" id="PF07690">
    <property type="entry name" value="MFS_1"/>
    <property type="match status" value="1"/>
</dbReference>
<keyword evidence="6 7" id="KW-0472">Membrane</keyword>
<keyword evidence="3" id="KW-1003">Cell membrane</keyword>
<dbReference type="PANTHER" id="PTHR43266:SF2">
    <property type="entry name" value="MAJOR FACILITATOR SUPERFAMILY (MFS) PROFILE DOMAIN-CONTAINING PROTEIN"/>
    <property type="match status" value="1"/>
</dbReference>
<comment type="caution">
    <text evidence="8">The sequence shown here is derived from an EMBL/GenBank/DDBJ whole genome shotgun (WGS) entry which is preliminary data.</text>
</comment>
<dbReference type="Proteomes" id="UP001589810">
    <property type="component" value="Unassembled WGS sequence"/>
</dbReference>
<keyword evidence="4 7" id="KW-0812">Transmembrane</keyword>
<protein>
    <submittedName>
        <fullName evidence="8">MFS transporter</fullName>
    </submittedName>
</protein>
<accession>A0ABV6MLI2</accession>
<evidence type="ECO:0000256" key="7">
    <source>
        <dbReference type="SAM" id="Phobius"/>
    </source>
</evidence>
<dbReference type="SUPFAM" id="SSF103473">
    <property type="entry name" value="MFS general substrate transporter"/>
    <property type="match status" value="1"/>
</dbReference>
<feature type="transmembrane region" description="Helical" evidence="7">
    <location>
        <begin position="285"/>
        <end position="304"/>
    </location>
</feature>
<evidence type="ECO:0000256" key="5">
    <source>
        <dbReference type="ARBA" id="ARBA00022989"/>
    </source>
</evidence>
<proteinExistence type="predicted"/>
<comment type="subcellular location">
    <subcellularLocation>
        <location evidence="1">Cell membrane</location>
        <topology evidence="1">Multi-pass membrane protein</topology>
    </subcellularLocation>
</comment>
<evidence type="ECO:0000313" key="9">
    <source>
        <dbReference type="Proteomes" id="UP001589810"/>
    </source>
</evidence>
<keyword evidence="2" id="KW-0813">Transport</keyword>
<feature type="transmembrane region" description="Helical" evidence="7">
    <location>
        <begin position="50"/>
        <end position="70"/>
    </location>
</feature>
<sequence>MVNGNRPGGLGGYSILWAGQILSVSAARMVNFGFGVWLFLQTHSAFDLSLMTGAAFVATMLCSPFAGAAIDRLPRRLTIAVGDAGTVVVLGTLLVLFHFHGVHVWELFLANTLIGVLVAFEVPAYSATISLMVAKEDLSRANAMRTIADSVQNVVAPTLGAIALQYLGIDVVVLIAVLAGAVAAGTVFLVRIPQPDRSDACATGWWSSAVLGFRYIAARPGLVGLQLTFFVVSMLSVMGWQVLTPMVLLRSGNSELAAGLVQTVGAFGGVVGGVVMLLRPPPVRPVRSVLLAVLAYYSLGRIVLGMGDGIFWWSASWFCSWVCMPFLRGNLDAIWQVKVDPAMQGRVFGARQVIDNLALPLALLIVGPLADDVLEPGMQPGGTLLAVFGSLVPGGPGGGMALVFFGTGVLGVVVGLSGFLVKVVRDVDTDLPDHDALPDLVTTPSHA</sequence>
<gene>
    <name evidence="8" type="ORF">ACFFH7_06685</name>
</gene>
<evidence type="ECO:0000256" key="3">
    <source>
        <dbReference type="ARBA" id="ARBA00022475"/>
    </source>
</evidence>
<evidence type="ECO:0000256" key="1">
    <source>
        <dbReference type="ARBA" id="ARBA00004651"/>
    </source>
</evidence>
<evidence type="ECO:0000256" key="6">
    <source>
        <dbReference type="ARBA" id="ARBA00023136"/>
    </source>
</evidence>
<dbReference type="PANTHER" id="PTHR43266">
    <property type="entry name" value="MACROLIDE-EFFLUX PROTEIN"/>
    <property type="match status" value="1"/>
</dbReference>
<feature type="transmembrane region" description="Helical" evidence="7">
    <location>
        <begin position="112"/>
        <end position="134"/>
    </location>
</feature>
<name>A0ABV6MLI2_9PSEU</name>
<dbReference type="RefSeq" id="WP_273939995.1">
    <property type="nucleotide sequence ID" value="NZ_CP097263.1"/>
</dbReference>
<dbReference type="Gene3D" id="1.20.1250.20">
    <property type="entry name" value="MFS general substrate transporter like domains"/>
    <property type="match status" value="1"/>
</dbReference>
<reference evidence="8 9" key="1">
    <citation type="submission" date="2024-09" db="EMBL/GenBank/DDBJ databases">
        <authorList>
            <person name="Sun Q."/>
            <person name="Mori K."/>
        </authorList>
    </citation>
    <scope>NUCLEOTIDE SEQUENCE [LARGE SCALE GENOMIC DNA]</scope>
    <source>
        <strain evidence="8 9">TBRC 1432</strain>
    </source>
</reference>
<feature type="transmembrane region" description="Helical" evidence="7">
    <location>
        <begin position="222"/>
        <end position="244"/>
    </location>
</feature>
<dbReference type="CDD" id="cd06173">
    <property type="entry name" value="MFS_MefA_like"/>
    <property type="match status" value="1"/>
</dbReference>
<keyword evidence="5 7" id="KW-1133">Transmembrane helix</keyword>